<comment type="caution">
    <text evidence="2">The sequence shown here is derived from an EMBL/GenBank/DDBJ whole genome shotgun (WGS) entry which is preliminary data.</text>
</comment>
<name>A0A9D2KLI5_9BACT</name>
<evidence type="ECO:0000256" key="1">
    <source>
        <dbReference type="SAM" id="Phobius"/>
    </source>
</evidence>
<feature type="transmembrane region" description="Helical" evidence="1">
    <location>
        <begin position="16"/>
        <end position="36"/>
    </location>
</feature>
<protein>
    <submittedName>
        <fullName evidence="2">Uncharacterized protein</fullName>
    </submittedName>
</protein>
<dbReference type="Proteomes" id="UP000824225">
    <property type="component" value="Unassembled WGS sequence"/>
</dbReference>
<evidence type="ECO:0000313" key="3">
    <source>
        <dbReference type="Proteomes" id="UP000824225"/>
    </source>
</evidence>
<keyword evidence="1" id="KW-0812">Transmembrane</keyword>
<evidence type="ECO:0000313" key="2">
    <source>
        <dbReference type="EMBL" id="HJA07862.1"/>
    </source>
</evidence>
<keyword evidence="1" id="KW-0472">Membrane</keyword>
<reference evidence="2" key="1">
    <citation type="journal article" date="2021" name="PeerJ">
        <title>Extensive microbial diversity within the chicken gut microbiome revealed by metagenomics and culture.</title>
        <authorList>
            <person name="Gilroy R."/>
            <person name="Ravi A."/>
            <person name="Getino M."/>
            <person name="Pursley I."/>
            <person name="Horton D.L."/>
            <person name="Alikhan N.F."/>
            <person name="Baker D."/>
            <person name="Gharbi K."/>
            <person name="Hall N."/>
            <person name="Watson M."/>
            <person name="Adriaenssens E.M."/>
            <person name="Foster-Nyarko E."/>
            <person name="Jarju S."/>
            <person name="Secka A."/>
            <person name="Antonio M."/>
            <person name="Oren A."/>
            <person name="Chaudhuri R.R."/>
            <person name="La Ragione R."/>
            <person name="Hildebrand F."/>
            <person name="Pallen M.J."/>
        </authorList>
    </citation>
    <scope>NUCLEOTIDE SEQUENCE</scope>
    <source>
        <strain evidence="2">CHK186-16707</strain>
    </source>
</reference>
<gene>
    <name evidence="2" type="ORF">H9962_01525</name>
</gene>
<accession>A0A9D2KLI5</accession>
<keyword evidence="1" id="KW-1133">Transmembrane helix</keyword>
<proteinExistence type="predicted"/>
<dbReference type="EMBL" id="DXAN01000003">
    <property type="protein sequence ID" value="HJA07862.1"/>
    <property type="molecule type" value="Genomic_DNA"/>
</dbReference>
<reference evidence="2" key="2">
    <citation type="submission" date="2021-04" db="EMBL/GenBank/DDBJ databases">
        <authorList>
            <person name="Gilroy R."/>
        </authorList>
    </citation>
    <scope>NUCLEOTIDE SEQUENCE</scope>
    <source>
        <strain evidence="2">CHK186-16707</strain>
    </source>
</reference>
<dbReference type="AlphaFoldDB" id="A0A9D2KLI5"/>
<organism evidence="2 3">
    <name type="scientific">Candidatus Mailhella merdigallinarum</name>
    <dbReference type="NCBI Taxonomy" id="2838658"/>
    <lineage>
        <taxon>Bacteria</taxon>
        <taxon>Pseudomonadati</taxon>
        <taxon>Thermodesulfobacteriota</taxon>
        <taxon>Desulfovibrionia</taxon>
        <taxon>Desulfovibrionales</taxon>
        <taxon>Desulfovibrionaceae</taxon>
        <taxon>Mailhella</taxon>
    </lineage>
</organism>
<sequence>MFGTLISDVMHSTPQGFVGVGLIFLYFVVMMCAIVYRIKKADHMEH</sequence>